<evidence type="ECO:0000313" key="8">
    <source>
        <dbReference type="EMBL" id="CDJ69155.1"/>
    </source>
</evidence>
<evidence type="ECO:0000256" key="2">
    <source>
        <dbReference type="ARBA" id="ARBA00022478"/>
    </source>
</evidence>
<feature type="region of interest" description="Disordered" evidence="6">
    <location>
        <begin position="154"/>
        <end position="196"/>
    </location>
</feature>
<keyword evidence="2" id="KW-0240">DNA-directed RNA polymerase</keyword>
<gene>
    <name evidence="8" type="ORF">ENH_00064560</name>
</gene>
<dbReference type="GO" id="GO:0003899">
    <property type="term" value="F:DNA-directed RNA polymerase activity"/>
    <property type="evidence" value="ECO:0007669"/>
    <property type="project" value="InterPro"/>
</dbReference>
<name>U6N5H2_9EIME</name>
<dbReference type="RefSeq" id="XP_013437622.1">
    <property type="nucleotide sequence ID" value="XM_013582168.1"/>
</dbReference>
<comment type="similarity">
    <text evidence="5">Belongs to the archaeal Rpo11/eukaryotic RPB11/RPC19 RNA polymerase subunit family.</text>
</comment>
<dbReference type="Gene3D" id="3.30.1360.10">
    <property type="entry name" value="RNA polymerase, RBP11-like subunit"/>
    <property type="match status" value="1"/>
</dbReference>
<evidence type="ECO:0000256" key="5">
    <source>
        <dbReference type="ARBA" id="ARBA00025751"/>
    </source>
</evidence>
<reference evidence="8" key="1">
    <citation type="submission" date="2013-10" db="EMBL/GenBank/DDBJ databases">
        <title>Genomic analysis of the causative agents of coccidiosis in chickens.</title>
        <authorList>
            <person name="Reid A.J."/>
            <person name="Blake D."/>
            <person name="Billington K."/>
            <person name="Browne H."/>
            <person name="Dunn M."/>
            <person name="Hung S."/>
            <person name="Kawahara F."/>
            <person name="Miranda-Saavedra D."/>
            <person name="Mourier T."/>
            <person name="Nagra H."/>
            <person name="Otto T.D."/>
            <person name="Rawlings N."/>
            <person name="Sanchez A."/>
            <person name="Sanders M."/>
            <person name="Subramaniam C."/>
            <person name="Tay Y."/>
            <person name="Dear P."/>
            <person name="Doerig C."/>
            <person name="Gruber A."/>
            <person name="Parkinson J."/>
            <person name="Shirley M."/>
            <person name="Wan K.L."/>
            <person name="Berriman M."/>
            <person name="Tomley F."/>
            <person name="Pain A."/>
        </authorList>
    </citation>
    <scope>NUCLEOTIDE SEQUENCE [LARGE SCALE GENOMIC DNA]</scope>
    <source>
        <strain evidence="8">Houghton</strain>
    </source>
</reference>
<keyword evidence="4" id="KW-0539">Nucleus</keyword>
<dbReference type="GO" id="GO:0046983">
    <property type="term" value="F:protein dimerization activity"/>
    <property type="evidence" value="ECO:0007669"/>
    <property type="project" value="InterPro"/>
</dbReference>
<dbReference type="PANTHER" id="PTHR13946">
    <property type="entry name" value="DNA-DIRECTED RNA POLYMERASE I,II,III"/>
    <property type="match status" value="1"/>
</dbReference>
<dbReference type="AlphaFoldDB" id="U6N5H2"/>
<dbReference type="InterPro" id="IPR037685">
    <property type="entry name" value="RBP11"/>
</dbReference>
<dbReference type="InterPro" id="IPR036603">
    <property type="entry name" value="RBP11-like"/>
</dbReference>
<dbReference type="InterPro" id="IPR009025">
    <property type="entry name" value="RBP11-like_dimer"/>
</dbReference>
<sequence length="196" mass="20883">MSKQSSAVNRPDAADLLELPPGVHKVEWAPDLRFPLCGTFTLYLEDYTVGYLLRNDLLRDKRVKFVGLRQPHPLTASIELRIQAVDVSPLQLFLETVRRQRTSLTFLGALFKAAVDAYSSSSMSSSSNMSSSNLSSSNLNSNLAANLAGSLGENFSSSSSSSSSNNLNEGLSAAARAAEEGAPLALEGEGGPPLSF</sequence>
<dbReference type="CDD" id="cd06926">
    <property type="entry name" value="RNAP_II_RPB11"/>
    <property type="match status" value="1"/>
</dbReference>
<accession>U6N5H2</accession>
<proteinExistence type="inferred from homology"/>
<keyword evidence="3" id="KW-0804">Transcription</keyword>
<evidence type="ECO:0000256" key="3">
    <source>
        <dbReference type="ARBA" id="ARBA00023163"/>
    </source>
</evidence>
<dbReference type="GO" id="GO:0005665">
    <property type="term" value="C:RNA polymerase II, core complex"/>
    <property type="evidence" value="ECO:0007669"/>
    <property type="project" value="InterPro"/>
</dbReference>
<dbReference type="SUPFAM" id="SSF55257">
    <property type="entry name" value="RBP11-like subunits of RNA polymerase"/>
    <property type="match status" value="1"/>
</dbReference>
<dbReference type="GeneID" id="25476593"/>
<evidence type="ECO:0000313" key="9">
    <source>
        <dbReference type="Proteomes" id="UP000030754"/>
    </source>
</evidence>
<dbReference type="OrthoDB" id="10248581at2759"/>
<evidence type="ECO:0000256" key="1">
    <source>
        <dbReference type="ARBA" id="ARBA00004123"/>
    </source>
</evidence>
<dbReference type="EMBL" id="HG725668">
    <property type="protein sequence ID" value="CDJ69155.1"/>
    <property type="molecule type" value="Genomic_DNA"/>
</dbReference>
<evidence type="ECO:0000256" key="6">
    <source>
        <dbReference type="SAM" id="MobiDB-lite"/>
    </source>
</evidence>
<dbReference type="GO" id="GO:0006366">
    <property type="term" value="P:transcription by RNA polymerase II"/>
    <property type="evidence" value="ECO:0007669"/>
    <property type="project" value="InterPro"/>
</dbReference>
<protein>
    <submittedName>
        <fullName evidence="8">RNA polymerase II subunit RPB11, putative</fullName>
    </submittedName>
</protein>
<dbReference type="VEuPathDB" id="ToxoDB:ENH_00064560"/>
<dbReference type="Proteomes" id="UP000030754">
    <property type="component" value="Unassembled WGS sequence"/>
</dbReference>
<dbReference type="PANTHER" id="PTHR13946:SF16">
    <property type="entry name" value="DNA-DIRECTED RNA POLYMERASE II SUBUNIT RPB11"/>
    <property type="match status" value="1"/>
</dbReference>
<reference evidence="8" key="2">
    <citation type="submission" date="2013-10" db="EMBL/GenBank/DDBJ databases">
        <authorList>
            <person name="Aslett M."/>
        </authorList>
    </citation>
    <scope>NUCLEOTIDE SEQUENCE [LARGE SCALE GENOMIC DNA]</scope>
    <source>
        <strain evidence="8">Houghton</strain>
    </source>
</reference>
<evidence type="ECO:0000256" key="4">
    <source>
        <dbReference type="ARBA" id="ARBA00023242"/>
    </source>
</evidence>
<evidence type="ECO:0000259" key="7">
    <source>
        <dbReference type="Pfam" id="PF13656"/>
    </source>
</evidence>
<feature type="domain" description="DNA-directed RNA polymerase RBP11-like dimerisation" evidence="7">
    <location>
        <begin position="38"/>
        <end position="99"/>
    </location>
</feature>
<dbReference type="Pfam" id="PF13656">
    <property type="entry name" value="RNA_pol_L_2"/>
    <property type="match status" value="1"/>
</dbReference>
<organism evidence="8 9">
    <name type="scientific">Eimeria necatrix</name>
    <dbReference type="NCBI Taxonomy" id="51315"/>
    <lineage>
        <taxon>Eukaryota</taxon>
        <taxon>Sar</taxon>
        <taxon>Alveolata</taxon>
        <taxon>Apicomplexa</taxon>
        <taxon>Conoidasida</taxon>
        <taxon>Coccidia</taxon>
        <taxon>Eucoccidiorida</taxon>
        <taxon>Eimeriorina</taxon>
        <taxon>Eimeriidae</taxon>
        <taxon>Eimeria</taxon>
    </lineage>
</organism>
<comment type="subcellular location">
    <subcellularLocation>
        <location evidence="1">Nucleus</location>
    </subcellularLocation>
</comment>
<keyword evidence="9" id="KW-1185">Reference proteome</keyword>